<dbReference type="PANTHER" id="PTHR32179:SF3">
    <property type="entry name" value="NICOTINATE-NUCLEOTIDE PYROPHOSPHORYLASE [CARBOXYLATING]"/>
    <property type="match status" value="1"/>
</dbReference>
<dbReference type="GO" id="GO:0009435">
    <property type="term" value="P:NAD+ biosynthetic process"/>
    <property type="evidence" value="ECO:0007669"/>
    <property type="project" value="UniProtKB-UniPathway"/>
</dbReference>
<evidence type="ECO:0000256" key="1">
    <source>
        <dbReference type="ARBA" id="ARBA00003237"/>
    </source>
</evidence>
<feature type="binding site" evidence="13">
    <location>
        <position position="149"/>
    </location>
    <ligand>
        <name>substrate</name>
    </ligand>
</feature>
<proteinExistence type="inferred from homology"/>
<evidence type="ECO:0000256" key="11">
    <source>
        <dbReference type="ARBA" id="ARBA00069173"/>
    </source>
</evidence>
<feature type="domain" description="Quinolinate phosphoribosyl transferase C-terminal" evidence="14">
    <location>
        <begin position="104"/>
        <end position="265"/>
    </location>
</feature>
<dbReference type="InterPro" id="IPR004393">
    <property type="entry name" value="NadC"/>
</dbReference>
<feature type="binding site" evidence="13">
    <location>
        <position position="186"/>
    </location>
    <ligand>
        <name>substrate</name>
    </ligand>
</feature>
<dbReference type="UniPathway" id="UPA00253">
    <property type="reaction ID" value="UER00331"/>
</dbReference>
<dbReference type="EC" id="2.4.2.19" evidence="5"/>
<dbReference type="FunCoup" id="Q01PF2">
    <property type="interactions" value="583"/>
</dbReference>
<dbReference type="InParanoid" id="Q01PF2"/>
<evidence type="ECO:0000256" key="7">
    <source>
        <dbReference type="ARBA" id="ARBA00022676"/>
    </source>
</evidence>
<evidence type="ECO:0000313" key="16">
    <source>
        <dbReference type="EMBL" id="ABJ88468.1"/>
    </source>
</evidence>
<dbReference type="SUPFAM" id="SSF51690">
    <property type="entry name" value="Nicotinate/Quinolinate PRTase C-terminal domain-like"/>
    <property type="match status" value="1"/>
</dbReference>
<evidence type="ECO:0000256" key="2">
    <source>
        <dbReference type="ARBA" id="ARBA00004893"/>
    </source>
</evidence>
<feature type="binding site" evidence="13">
    <location>
        <position position="207"/>
    </location>
    <ligand>
        <name>substrate</name>
    </ligand>
</feature>
<feature type="binding site" evidence="13">
    <location>
        <position position="92"/>
    </location>
    <ligand>
        <name>substrate</name>
    </ligand>
</feature>
<dbReference type="eggNOG" id="COG0157">
    <property type="taxonomic scope" value="Bacteria"/>
</dbReference>
<feature type="binding site" evidence="13">
    <location>
        <begin position="125"/>
        <end position="127"/>
    </location>
    <ligand>
        <name>substrate</name>
    </ligand>
</feature>
<evidence type="ECO:0000256" key="6">
    <source>
        <dbReference type="ARBA" id="ARBA00022642"/>
    </source>
</evidence>
<comment type="subunit">
    <text evidence="4">Hexamer formed by 3 homodimers.</text>
</comment>
<dbReference type="InterPro" id="IPR037128">
    <property type="entry name" value="Quinolinate_PRibosylTase_N_sf"/>
</dbReference>
<dbReference type="GO" id="GO:0005737">
    <property type="term" value="C:cytoplasm"/>
    <property type="evidence" value="ECO:0007669"/>
    <property type="project" value="TreeGrafter"/>
</dbReference>
<reference evidence="16" key="1">
    <citation type="submission" date="2006-10" db="EMBL/GenBank/DDBJ databases">
        <title>Complete sequence of Solibacter usitatus Ellin6076.</title>
        <authorList>
            <consortium name="US DOE Joint Genome Institute"/>
            <person name="Copeland A."/>
            <person name="Lucas S."/>
            <person name="Lapidus A."/>
            <person name="Barry K."/>
            <person name="Detter J.C."/>
            <person name="Glavina del Rio T."/>
            <person name="Hammon N."/>
            <person name="Israni S."/>
            <person name="Dalin E."/>
            <person name="Tice H."/>
            <person name="Pitluck S."/>
            <person name="Thompson L.S."/>
            <person name="Brettin T."/>
            <person name="Bruce D."/>
            <person name="Han C."/>
            <person name="Tapia R."/>
            <person name="Gilna P."/>
            <person name="Schmutz J."/>
            <person name="Larimer F."/>
            <person name="Land M."/>
            <person name="Hauser L."/>
            <person name="Kyrpides N."/>
            <person name="Mikhailova N."/>
            <person name="Janssen P.H."/>
            <person name="Kuske C.R."/>
            <person name="Richardson P."/>
        </authorList>
    </citation>
    <scope>NUCLEOTIDE SEQUENCE</scope>
    <source>
        <strain evidence="16">Ellin6076</strain>
    </source>
</reference>
<dbReference type="FunFam" id="3.20.20.70:FF:000030">
    <property type="entry name" value="Nicotinate-nucleotide pyrophosphorylase, carboxylating"/>
    <property type="match status" value="1"/>
</dbReference>
<dbReference type="AlphaFoldDB" id="Q01PF2"/>
<evidence type="ECO:0000256" key="13">
    <source>
        <dbReference type="PIRSR" id="PIRSR006250-1"/>
    </source>
</evidence>
<dbReference type="PANTHER" id="PTHR32179">
    <property type="entry name" value="NICOTINATE-NUCLEOTIDE PYROPHOSPHORYLASE [CARBOXYLATING]"/>
    <property type="match status" value="1"/>
</dbReference>
<dbReference type="FunFam" id="3.90.1170.20:FF:000001">
    <property type="entry name" value="Nicotinate-nucleotide diphosphorylase (Carboxylating)"/>
    <property type="match status" value="1"/>
</dbReference>
<dbReference type="Gene3D" id="3.20.20.70">
    <property type="entry name" value="Aldolase class I"/>
    <property type="match status" value="1"/>
</dbReference>
<dbReference type="Pfam" id="PF01729">
    <property type="entry name" value="QRPTase_C"/>
    <property type="match status" value="1"/>
</dbReference>
<comment type="function">
    <text evidence="1">Involved in the catabolism of quinolinic acid (QA).</text>
</comment>
<dbReference type="HOGENOM" id="CLU_039622_0_1_0"/>
<evidence type="ECO:0000256" key="5">
    <source>
        <dbReference type="ARBA" id="ARBA00011944"/>
    </source>
</evidence>
<feature type="domain" description="Quinolinate phosphoribosyl transferase N-terminal" evidence="15">
    <location>
        <begin position="17"/>
        <end position="102"/>
    </location>
</feature>
<dbReference type="NCBIfam" id="TIGR00078">
    <property type="entry name" value="nadC"/>
    <property type="match status" value="1"/>
</dbReference>
<keyword evidence="8 12" id="KW-0808">Transferase</keyword>
<dbReference type="SUPFAM" id="SSF54675">
    <property type="entry name" value="Nicotinate/Quinolinate PRTase N-terminal domain-like"/>
    <property type="match status" value="1"/>
</dbReference>
<feature type="binding site" evidence="13">
    <location>
        <begin position="251"/>
        <end position="253"/>
    </location>
    <ligand>
        <name>substrate</name>
    </ligand>
</feature>
<protein>
    <recommendedName>
        <fullName evidence="11">Probable nicotinate-nucleotide pyrophosphorylase [carboxylating]</fullName>
        <ecNumber evidence="5">2.4.2.19</ecNumber>
    </recommendedName>
    <alternativeName>
        <fullName evidence="9">Quinolinate phosphoribosyltransferase [decarboxylating]</fullName>
    </alternativeName>
</protein>
<keyword evidence="7 12" id="KW-0328">Glycosyltransferase</keyword>
<evidence type="ECO:0000256" key="10">
    <source>
        <dbReference type="ARBA" id="ARBA00047445"/>
    </source>
</evidence>
<accession>Q01PF2</accession>
<dbReference type="InterPro" id="IPR002638">
    <property type="entry name" value="Quinolinate_PRibosylTrfase_C"/>
</dbReference>
<sequence length="270" mass="28541">MNPIVRLALEEDIGTGDVTSRACISESQMAAGRFLAREPLVIAGLDLLAEIYTQRGGVSDLQILKRDGDACVDGEIFATVRGRARTLLECERVALNFLQRLSGVATLARRYADAVAGTGCRVIDTRKTTPGLRALEKAAARTGGITNHRAGLYDAILIKNNHISAAGGVRPALERAAQSGLPVEIEVRTRAELGEALSSGATHLLLDNLTPAEAVEWIAEIAGRAKVELSGGITLDNVRAYAGTGADFVSSGAITHSARAVDISFRLELI</sequence>
<comment type="catalytic activity">
    <reaction evidence="10">
        <text>nicotinate beta-D-ribonucleotide + CO2 + diphosphate = quinolinate + 5-phospho-alpha-D-ribose 1-diphosphate + 2 H(+)</text>
        <dbReference type="Rhea" id="RHEA:12733"/>
        <dbReference type="ChEBI" id="CHEBI:15378"/>
        <dbReference type="ChEBI" id="CHEBI:16526"/>
        <dbReference type="ChEBI" id="CHEBI:29959"/>
        <dbReference type="ChEBI" id="CHEBI:33019"/>
        <dbReference type="ChEBI" id="CHEBI:57502"/>
        <dbReference type="ChEBI" id="CHEBI:58017"/>
        <dbReference type="EC" id="2.4.2.19"/>
    </reaction>
</comment>
<keyword evidence="6" id="KW-0662">Pyridine nucleotide biosynthesis</keyword>
<dbReference type="KEGG" id="sus:Acid_7560"/>
<comment type="pathway">
    <text evidence="2">Cofactor biosynthesis; NAD(+) biosynthesis; nicotinate D-ribonucleotide from quinolinate: step 1/1.</text>
</comment>
<feature type="binding site" evidence="13">
    <location>
        <position position="159"/>
    </location>
    <ligand>
        <name>substrate</name>
    </ligand>
</feature>
<comment type="similarity">
    <text evidence="3 12">Belongs to the NadC/ModD family.</text>
</comment>
<evidence type="ECO:0000256" key="8">
    <source>
        <dbReference type="ARBA" id="ARBA00022679"/>
    </source>
</evidence>
<dbReference type="InterPro" id="IPR013785">
    <property type="entry name" value="Aldolase_TIM"/>
</dbReference>
<evidence type="ECO:0000259" key="15">
    <source>
        <dbReference type="Pfam" id="PF02749"/>
    </source>
</evidence>
<organism evidence="16">
    <name type="scientific">Solibacter usitatus (strain Ellin6076)</name>
    <dbReference type="NCBI Taxonomy" id="234267"/>
    <lineage>
        <taxon>Bacteria</taxon>
        <taxon>Pseudomonadati</taxon>
        <taxon>Acidobacteriota</taxon>
        <taxon>Terriglobia</taxon>
        <taxon>Bryobacterales</taxon>
        <taxon>Solibacteraceae</taxon>
        <taxon>Candidatus Solibacter</taxon>
    </lineage>
</organism>
<dbReference type="GO" id="GO:0004514">
    <property type="term" value="F:nicotinate-nucleotide diphosphorylase (carboxylating) activity"/>
    <property type="evidence" value="ECO:0007669"/>
    <property type="project" value="UniProtKB-EC"/>
</dbReference>
<evidence type="ECO:0000256" key="3">
    <source>
        <dbReference type="ARBA" id="ARBA00009400"/>
    </source>
</evidence>
<feature type="binding site" evidence="13">
    <location>
        <begin position="230"/>
        <end position="232"/>
    </location>
    <ligand>
        <name>substrate</name>
    </ligand>
</feature>
<evidence type="ECO:0000259" key="14">
    <source>
        <dbReference type="Pfam" id="PF01729"/>
    </source>
</evidence>
<evidence type="ECO:0000256" key="12">
    <source>
        <dbReference type="PIRNR" id="PIRNR006250"/>
    </source>
</evidence>
<dbReference type="OrthoDB" id="9782546at2"/>
<gene>
    <name evidence="16" type="ordered locus">Acid_7560</name>
</gene>
<name>Q01PF2_SOLUE</name>
<dbReference type="PIRSF" id="PIRSF006250">
    <property type="entry name" value="NadC_ModD"/>
    <property type="match status" value="1"/>
</dbReference>
<dbReference type="InterPro" id="IPR027277">
    <property type="entry name" value="NadC/ModD"/>
</dbReference>
<evidence type="ECO:0000256" key="4">
    <source>
        <dbReference type="ARBA" id="ARBA00011218"/>
    </source>
</evidence>
<dbReference type="Pfam" id="PF02749">
    <property type="entry name" value="QRPTase_N"/>
    <property type="match status" value="1"/>
</dbReference>
<dbReference type="STRING" id="234267.Acid_7560"/>
<evidence type="ECO:0000256" key="9">
    <source>
        <dbReference type="ARBA" id="ARBA00033102"/>
    </source>
</evidence>
<dbReference type="GO" id="GO:0034213">
    <property type="term" value="P:quinolinate catabolic process"/>
    <property type="evidence" value="ECO:0007669"/>
    <property type="project" value="TreeGrafter"/>
</dbReference>
<dbReference type="Gene3D" id="3.90.1170.20">
    <property type="entry name" value="Quinolinate phosphoribosyl transferase, N-terminal domain"/>
    <property type="match status" value="1"/>
</dbReference>
<dbReference type="InterPro" id="IPR036068">
    <property type="entry name" value="Nicotinate_pribotase-like_C"/>
</dbReference>
<dbReference type="EMBL" id="CP000473">
    <property type="protein sequence ID" value="ABJ88468.1"/>
    <property type="molecule type" value="Genomic_DNA"/>
</dbReference>
<dbReference type="CDD" id="cd01572">
    <property type="entry name" value="QPRTase"/>
    <property type="match status" value="1"/>
</dbReference>
<dbReference type="InterPro" id="IPR022412">
    <property type="entry name" value="Quinolinate_PRibosylTrfase_N"/>
</dbReference>